<organism evidence="1">
    <name type="scientific">viral metagenome</name>
    <dbReference type="NCBI Taxonomy" id="1070528"/>
    <lineage>
        <taxon>unclassified sequences</taxon>
        <taxon>metagenomes</taxon>
        <taxon>organismal metagenomes</taxon>
    </lineage>
</organism>
<reference evidence="1" key="1">
    <citation type="journal article" date="2020" name="Nature">
        <title>Giant virus diversity and host interactions through global metagenomics.</title>
        <authorList>
            <person name="Schulz F."/>
            <person name="Roux S."/>
            <person name="Paez-Espino D."/>
            <person name="Jungbluth S."/>
            <person name="Walsh D.A."/>
            <person name="Denef V.J."/>
            <person name="McMahon K.D."/>
            <person name="Konstantinidis K.T."/>
            <person name="Eloe-Fadrosh E.A."/>
            <person name="Kyrpides N.C."/>
            <person name="Woyke T."/>
        </authorList>
    </citation>
    <scope>NUCLEOTIDE SEQUENCE</scope>
    <source>
        <strain evidence="1">GVMAG-M-3300010160-4</strain>
    </source>
</reference>
<proteinExistence type="predicted"/>
<name>A0A6C0BDD6_9ZZZZ</name>
<sequence length="146" mass="16730">MSRKYGVIDTLFLEIGWEACKESNGFDVYYIPDGKILNKQPSSWDPSAMDYFVFMDEISVEKDEVQVLGDVSSKVVGNVHLGTLNCIYPFLESMMSNRSSFIVFPKNTSKHEMIRSILEVFPSKYSEDELNNKKFVSSTGNRKCRK</sequence>
<evidence type="ECO:0000313" key="1">
    <source>
        <dbReference type="EMBL" id="QHS90012.1"/>
    </source>
</evidence>
<protein>
    <submittedName>
        <fullName evidence="1">Uncharacterized protein</fullName>
    </submittedName>
</protein>
<dbReference type="AlphaFoldDB" id="A0A6C0BDD6"/>
<accession>A0A6C0BDD6</accession>
<dbReference type="EMBL" id="MN739123">
    <property type="protein sequence ID" value="QHS90012.1"/>
    <property type="molecule type" value="Genomic_DNA"/>
</dbReference>